<dbReference type="SMART" id="SM01103">
    <property type="entry name" value="CRS1_YhbY"/>
    <property type="match status" value="1"/>
</dbReference>
<dbReference type="Gene3D" id="3.30.110.60">
    <property type="entry name" value="YhbY-like"/>
    <property type="match status" value="1"/>
</dbReference>
<dbReference type="EMBL" id="FOFO01000007">
    <property type="protein sequence ID" value="SEP82267.1"/>
    <property type="molecule type" value="Genomic_DNA"/>
</dbReference>
<evidence type="ECO:0000259" key="3">
    <source>
        <dbReference type="PROSITE" id="PS51295"/>
    </source>
</evidence>
<name>A0A1H9B0J7_9GAMM</name>
<dbReference type="GO" id="GO:0003723">
    <property type="term" value="F:RNA binding"/>
    <property type="evidence" value="ECO:0007669"/>
    <property type="project" value="UniProtKB-UniRule"/>
</dbReference>
<reference evidence="4 5" key="1">
    <citation type="submission" date="2016-10" db="EMBL/GenBank/DDBJ databases">
        <authorList>
            <person name="de Groot N.N."/>
        </authorList>
    </citation>
    <scope>NUCLEOTIDE SEQUENCE [LARGE SCALE GENOMIC DNA]</scope>
    <source>
        <strain evidence="4 5">B7-7</strain>
    </source>
</reference>
<dbReference type="InterPro" id="IPR035920">
    <property type="entry name" value="YhbY-like_sf"/>
</dbReference>
<dbReference type="RefSeq" id="WP_090204686.1">
    <property type="nucleotide sequence ID" value="NZ_FOFO01000007.1"/>
</dbReference>
<feature type="domain" description="CRM" evidence="3">
    <location>
        <begin position="1"/>
        <end position="96"/>
    </location>
</feature>
<dbReference type="Pfam" id="PF01985">
    <property type="entry name" value="CRS1_YhbY"/>
    <property type="match status" value="1"/>
</dbReference>
<dbReference type="PANTHER" id="PTHR40065">
    <property type="entry name" value="RNA-BINDING PROTEIN YHBY"/>
    <property type="match status" value="1"/>
</dbReference>
<dbReference type="InterPro" id="IPR051925">
    <property type="entry name" value="RNA-binding_domain"/>
</dbReference>
<protein>
    <submittedName>
        <fullName evidence="4">RNA-binding protein</fullName>
    </submittedName>
</protein>
<evidence type="ECO:0000313" key="4">
    <source>
        <dbReference type="EMBL" id="SEP82267.1"/>
    </source>
</evidence>
<evidence type="ECO:0000313" key="5">
    <source>
        <dbReference type="Proteomes" id="UP000199496"/>
    </source>
</evidence>
<proteinExistence type="predicted"/>
<dbReference type="InterPro" id="IPR017924">
    <property type="entry name" value="RNA-binding_YhbY"/>
</dbReference>
<dbReference type="STRING" id="867345.SAMN05421693_10735"/>
<dbReference type="PROSITE" id="PS51295">
    <property type="entry name" value="CRM"/>
    <property type="match status" value="1"/>
</dbReference>
<dbReference type="Proteomes" id="UP000199496">
    <property type="component" value="Unassembled WGS sequence"/>
</dbReference>
<dbReference type="NCBIfam" id="TIGR00253">
    <property type="entry name" value="RNA_bind_YhbY"/>
    <property type="match status" value="1"/>
</dbReference>
<sequence>MPIERHIKHLRALAHSRKPVVSIGRNGLTDPVMEEICKALDHHELIKVKVAIGDREQRDAAIDQIQEQTGAELVQRVGFIATLFRRNRDKPVITLP</sequence>
<dbReference type="InterPro" id="IPR001890">
    <property type="entry name" value="RNA-binding_CRM"/>
</dbReference>
<evidence type="ECO:0000256" key="2">
    <source>
        <dbReference type="PROSITE-ProRule" id="PRU00626"/>
    </source>
</evidence>
<accession>A0A1H9B0J7</accession>
<organism evidence="4 5">
    <name type="scientific">Ectothiorhodospira magna</name>
    <dbReference type="NCBI Taxonomy" id="867345"/>
    <lineage>
        <taxon>Bacteria</taxon>
        <taxon>Pseudomonadati</taxon>
        <taxon>Pseudomonadota</taxon>
        <taxon>Gammaproteobacteria</taxon>
        <taxon>Chromatiales</taxon>
        <taxon>Ectothiorhodospiraceae</taxon>
        <taxon>Ectothiorhodospira</taxon>
    </lineage>
</organism>
<gene>
    <name evidence="4" type="ORF">SAMN05421693_10735</name>
</gene>
<evidence type="ECO:0000256" key="1">
    <source>
        <dbReference type="ARBA" id="ARBA00022884"/>
    </source>
</evidence>
<dbReference type="SUPFAM" id="SSF75471">
    <property type="entry name" value="YhbY-like"/>
    <property type="match status" value="1"/>
</dbReference>
<dbReference type="AlphaFoldDB" id="A0A1H9B0J7"/>
<dbReference type="OrthoDB" id="9797519at2"/>
<keyword evidence="1 2" id="KW-0694">RNA-binding</keyword>
<dbReference type="PANTHER" id="PTHR40065:SF3">
    <property type="entry name" value="RNA-BINDING PROTEIN YHBY"/>
    <property type="match status" value="1"/>
</dbReference>
<keyword evidence="5" id="KW-1185">Reference proteome</keyword>